<dbReference type="SMART" id="SM00448">
    <property type="entry name" value="REC"/>
    <property type="match status" value="1"/>
</dbReference>
<dbReference type="Gene3D" id="3.30.565.10">
    <property type="entry name" value="Histidine kinase-like ATPase, C-terminal domain"/>
    <property type="match status" value="1"/>
</dbReference>
<evidence type="ECO:0000256" key="6">
    <source>
        <dbReference type="SAM" id="Phobius"/>
    </source>
</evidence>
<evidence type="ECO:0000313" key="12">
    <source>
        <dbReference type="Proteomes" id="UP001063350"/>
    </source>
</evidence>
<dbReference type="SUPFAM" id="SSF47384">
    <property type="entry name" value="Homodimeric domain of signal transducing histidine kinase"/>
    <property type="match status" value="1"/>
</dbReference>
<evidence type="ECO:0000256" key="5">
    <source>
        <dbReference type="SAM" id="Coils"/>
    </source>
</evidence>
<dbReference type="InterPro" id="IPR004358">
    <property type="entry name" value="Sig_transdc_His_kin-like_C"/>
</dbReference>
<feature type="transmembrane region" description="Helical" evidence="6">
    <location>
        <begin position="6"/>
        <end position="25"/>
    </location>
</feature>
<feature type="domain" description="Histidine kinase" evidence="7">
    <location>
        <begin position="424"/>
        <end position="641"/>
    </location>
</feature>
<keyword evidence="6" id="KW-1133">Transmembrane helix</keyword>
<dbReference type="Gene3D" id="3.40.50.2300">
    <property type="match status" value="1"/>
</dbReference>
<dbReference type="InterPro" id="IPR001610">
    <property type="entry name" value="PAC"/>
</dbReference>
<dbReference type="PANTHER" id="PTHR43065">
    <property type="entry name" value="SENSOR HISTIDINE KINASE"/>
    <property type="match status" value="1"/>
</dbReference>
<dbReference type="AlphaFoldDB" id="A0A915TZB8"/>
<feature type="modified residue" description="4-aspartylphosphate" evidence="4">
    <location>
        <position position="716"/>
    </location>
</feature>
<evidence type="ECO:0000259" key="8">
    <source>
        <dbReference type="PROSITE" id="PS50110"/>
    </source>
</evidence>
<evidence type="ECO:0000256" key="4">
    <source>
        <dbReference type="PROSITE-ProRule" id="PRU00169"/>
    </source>
</evidence>
<keyword evidence="6" id="KW-0472">Membrane</keyword>
<dbReference type="PANTHER" id="PTHR43065:SF42">
    <property type="entry name" value="TWO-COMPONENT SENSOR PPRA"/>
    <property type="match status" value="1"/>
</dbReference>
<dbReference type="InterPro" id="IPR035965">
    <property type="entry name" value="PAS-like_dom_sf"/>
</dbReference>
<dbReference type="CDD" id="cd00130">
    <property type="entry name" value="PAS"/>
    <property type="match status" value="1"/>
</dbReference>
<name>A0A915TZB8_9BACT</name>
<dbReference type="GO" id="GO:0000155">
    <property type="term" value="F:phosphorelay sensor kinase activity"/>
    <property type="evidence" value="ECO:0007669"/>
    <property type="project" value="InterPro"/>
</dbReference>
<dbReference type="EC" id="2.7.13.3" evidence="2"/>
<dbReference type="InterPro" id="IPR000014">
    <property type="entry name" value="PAS"/>
</dbReference>
<dbReference type="SMART" id="SM00388">
    <property type="entry name" value="HisKA"/>
    <property type="match status" value="1"/>
</dbReference>
<dbReference type="PROSITE" id="PS50109">
    <property type="entry name" value="HIS_KIN"/>
    <property type="match status" value="1"/>
</dbReference>
<feature type="coiled-coil region" evidence="5">
    <location>
        <begin position="107"/>
        <end position="152"/>
    </location>
</feature>
<feature type="domain" description="Response regulatory" evidence="8">
    <location>
        <begin position="662"/>
        <end position="782"/>
    </location>
</feature>
<feature type="domain" description="PAC" evidence="10">
    <location>
        <begin position="226"/>
        <end position="280"/>
    </location>
</feature>
<dbReference type="PROSITE" id="PS50110">
    <property type="entry name" value="RESPONSE_REGULATORY"/>
    <property type="match status" value="1"/>
</dbReference>
<evidence type="ECO:0000256" key="3">
    <source>
        <dbReference type="ARBA" id="ARBA00022553"/>
    </source>
</evidence>
<dbReference type="Gene3D" id="1.10.287.130">
    <property type="match status" value="1"/>
</dbReference>
<dbReference type="InterPro" id="IPR036890">
    <property type="entry name" value="HATPase_C_sf"/>
</dbReference>
<keyword evidence="12" id="KW-1185">Reference proteome</keyword>
<dbReference type="PROSITE" id="PS50112">
    <property type="entry name" value="PAS"/>
    <property type="match status" value="1"/>
</dbReference>
<dbReference type="SUPFAM" id="SSF52172">
    <property type="entry name" value="CheY-like"/>
    <property type="match status" value="1"/>
</dbReference>
<dbReference type="PROSITE" id="PS50113">
    <property type="entry name" value="PAC"/>
    <property type="match status" value="2"/>
</dbReference>
<keyword evidence="5" id="KW-0175">Coiled coil</keyword>
<accession>A0A915TZB8</accession>
<dbReference type="CDD" id="cd00082">
    <property type="entry name" value="HisKA"/>
    <property type="match status" value="1"/>
</dbReference>
<dbReference type="InterPro" id="IPR005467">
    <property type="entry name" value="His_kinase_dom"/>
</dbReference>
<dbReference type="PRINTS" id="PR00344">
    <property type="entry name" value="BCTRLSENSOR"/>
</dbReference>
<keyword evidence="3 4" id="KW-0597">Phosphoprotein</keyword>
<evidence type="ECO:0000259" key="10">
    <source>
        <dbReference type="PROSITE" id="PS50113"/>
    </source>
</evidence>
<proteinExistence type="predicted"/>
<dbReference type="Pfam" id="PF00512">
    <property type="entry name" value="HisKA"/>
    <property type="match status" value="1"/>
</dbReference>
<dbReference type="InterPro" id="IPR013656">
    <property type="entry name" value="PAS_4"/>
</dbReference>
<dbReference type="SMART" id="SM00091">
    <property type="entry name" value="PAS"/>
    <property type="match status" value="1"/>
</dbReference>
<evidence type="ECO:0000313" key="11">
    <source>
        <dbReference type="EMBL" id="BCO08064.1"/>
    </source>
</evidence>
<dbReference type="Proteomes" id="UP001063350">
    <property type="component" value="Chromosome"/>
</dbReference>
<organism evidence="11 12">
    <name type="scientific">Desulfolithobacter dissulfuricans</name>
    <dbReference type="NCBI Taxonomy" id="2795293"/>
    <lineage>
        <taxon>Bacteria</taxon>
        <taxon>Pseudomonadati</taxon>
        <taxon>Thermodesulfobacteriota</taxon>
        <taxon>Desulfobulbia</taxon>
        <taxon>Desulfobulbales</taxon>
        <taxon>Desulfobulbaceae</taxon>
        <taxon>Desulfolithobacter</taxon>
    </lineage>
</organism>
<dbReference type="InterPro" id="IPR001789">
    <property type="entry name" value="Sig_transdc_resp-reg_receiver"/>
</dbReference>
<dbReference type="CDD" id="cd17546">
    <property type="entry name" value="REC_hyHK_CKI1_RcsC-like"/>
    <property type="match status" value="1"/>
</dbReference>
<dbReference type="InterPro" id="IPR000700">
    <property type="entry name" value="PAS-assoc_C"/>
</dbReference>
<evidence type="ECO:0000256" key="2">
    <source>
        <dbReference type="ARBA" id="ARBA00012438"/>
    </source>
</evidence>
<dbReference type="InterPro" id="IPR003594">
    <property type="entry name" value="HATPase_dom"/>
</dbReference>
<dbReference type="NCBIfam" id="TIGR00229">
    <property type="entry name" value="sensory_box"/>
    <property type="match status" value="2"/>
</dbReference>
<dbReference type="Pfam" id="PF08448">
    <property type="entry name" value="PAS_4"/>
    <property type="match status" value="2"/>
</dbReference>
<feature type="transmembrane region" description="Helical" evidence="6">
    <location>
        <begin position="45"/>
        <end position="66"/>
    </location>
</feature>
<dbReference type="SUPFAM" id="SSF55874">
    <property type="entry name" value="ATPase domain of HSP90 chaperone/DNA topoisomerase II/histidine kinase"/>
    <property type="match status" value="1"/>
</dbReference>
<dbReference type="Pfam" id="PF02518">
    <property type="entry name" value="HATPase_c"/>
    <property type="match status" value="1"/>
</dbReference>
<evidence type="ECO:0000256" key="1">
    <source>
        <dbReference type="ARBA" id="ARBA00000085"/>
    </source>
</evidence>
<reference evidence="11" key="1">
    <citation type="submission" date="2020-12" db="EMBL/GenBank/DDBJ databases">
        <title>Desulfobium dissulfuricans gen. nov., sp. nov., a novel mesophilic, sulfate-reducing bacterium isolated from a deep-sea hydrothermal vent.</title>
        <authorList>
            <person name="Hashimoto Y."/>
            <person name="Tame A."/>
            <person name="Sawayama S."/>
            <person name="Miyazaki J."/>
            <person name="Takai K."/>
            <person name="Nakagawa S."/>
        </authorList>
    </citation>
    <scope>NUCLEOTIDE SEQUENCE</scope>
    <source>
        <strain evidence="11">GF1</strain>
    </source>
</reference>
<dbReference type="KEGG" id="ddu:GF1_04400"/>
<sequence>MILSWWPVVICDIAGAVVTLGLAFASLRAARQWMSRRPDDVFRQYIYLLTIAIVFFAVSRSFGHLVKQLLLLGNMPGIWRAVAPVSGSVNSAVFVVIFAFGIYFHRFRTVHEELEQHKHQLEQLVEERTLELEQTNFKLEEEIAERRHIEKQLLESRATLENIFNSSVPTCITHLDFTLMHANQAYREIWPFRDEQSGVKCYENRPGPNCQTEKCTLRRVVHGQQEIVTYEMAKELPGKGLRHYLVTASPFRDAQGKLVGIIQNFQDITPRKMAERALAAERERLAITLNSIGDGVICTGTDGRVTLFNSMAEKLTGWSSVEAIGRPLEKIFRLVNARTGVPCENPVDKVLTTGNIVGLANHSLLVGRDGKKRHIADSGAPIRDHDGAIIGVVLVFRDVTRQLQMEKELQKIQKLESIGVLAGGIAHDFNNLLVAIIGNLSLTERLVDADSKARELVHNAKAASLRAKELTCQLLTFAKGGAPVKKTSSLADVIRESVGFVLHGEKVNCTFQIPDDLWLVDIDQGQISQVMQNMVINARDAMPDGGTVTISCVNLEDITGENIPGVDDGPFVRITVSDTGCGIDPALMERIFEPYFTTKEAGNGLGLAICHSIISQHGGHITVESRRGAGSSFKIYLPAAPVARETAPVASDQVRTGRGGGHVLVMDDEELVREVTRSMLEDLGYTAVTVTEGREAVQVFRQHQEAGTPFDIVIMDLTVPGGMGGREAAVEILALDPQARLVVSSGYSNDPVMADCRKYGFAAALVKPFTVHELEIILAELA</sequence>
<dbReference type="SUPFAM" id="SSF55785">
    <property type="entry name" value="PYP-like sensor domain (PAS domain)"/>
    <property type="match status" value="2"/>
</dbReference>
<dbReference type="InterPro" id="IPR011006">
    <property type="entry name" value="CheY-like_superfamily"/>
</dbReference>
<gene>
    <name evidence="11" type="ORF">GF1_04400</name>
</gene>
<dbReference type="Gene3D" id="3.30.450.20">
    <property type="entry name" value="PAS domain"/>
    <property type="match status" value="2"/>
</dbReference>
<evidence type="ECO:0000259" key="7">
    <source>
        <dbReference type="PROSITE" id="PS50109"/>
    </source>
</evidence>
<feature type="transmembrane region" description="Helical" evidence="6">
    <location>
        <begin position="78"/>
        <end position="104"/>
    </location>
</feature>
<protein>
    <recommendedName>
        <fullName evidence="2">histidine kinase</fullName>
        <ecNumber evidence="2">2.7.13.3</ecNumber>
    </recommendedName>
</protein>
<dbReference type="SMART" id="SM00387">
    <property type="entry name" value="HATPase_c"/>
    <property type="match status" value="1"/>
</dbReference>
<feature type="domain" description="PAS" evidence="9">
    <location>
        <begin position="281"/>
        <end position="354"/>
    </location>
</feature>
<dbReference type="InterPro" id="IPR003661">
    <property type="entry name" value="HisK_dim/P_dom"/>
</dbReference>
<dbReference type="Pfam" id="PF00072">
    <property type="entry name" value="Response_reg"/>
    <property type="match status" value="1"/>
</dbReference>
<dbReference type="InterPro" id="IPR036097">
    <property type="entry name" value="HisK_dim/P_sf"/>
</dbReference>
<dbReference type="EMBL" id="AP024233">
    <property type="protein sequence ID" value="BCO08064.1"/>
    <property type="molecule type" value="Genomic_DNA"/>
</dbReference>
<dbReference type="SMART" id="SM00086">
    <property type="entry name" value="PAC"/>
    <property type="match status" value="2"/>
</dbReference>
<comment type="catalytic activity">
    <reaction evidence="1">
        <text>ATP + protein L-histidine = ADP + protein N-phospho-L-histidine.</text>
        <dbReference type="EC" id="2.7.13.3"/>
    </reaction>
</comment>
<keyword evidence="6" id="KW-0812">Transmembrane</keyword>
<dbReference type="RefSeq" id="WP_267927994.1">
    <property type="nucleotide sequence ID" value="NZ_AP024233.1"/>
</dbReference>
<evidence type="ECO:0000259" key="9">
    <source>
        <dbReference type="PROSITE" id="PS50112"/>
    </source>
</evidence>
<feature type="domain" description="PAC" evidence="10">
    <location>
        <begin position="359"/>
        <end position="411"/>
    </location>
</feature>